<comment type="caution">
    <text evidence="2">The sequence shown here is derived from an EMBL/GenBank/DDBJ whole genome shotgun (WGS) entry which is preliminary data.</text>
</comment>
<dbReference type="Proteomes" id="UP001218188">
    <property type="component" value="Unassembled WGS sequence"/>
</dbReference>
<dbReference type="AlphaFoldDB" id="A0AAD6SVD5"/>
<evidence type="ECO:0000256" key="1">
    <source>
        <dbReference type="SAM" id="MobiDB-lite"/>
    </source>
</evidence>
<organism evidence="2 3">
    <name type="scientific">Mycena alexandri</name>
    <dbReference type="NCBI Taxonomy" id="1745969"/>
    <lineage>
        <taxon>Eukaryota</taxon>
        <taxon>Fungi</taxon>
        <taxon>Dikarya</taxon>
        <taxon>Basidiomycota</taxon>
        <taxon>Agaricomycotina</taxon>
        <taxon>Agaricomycetes</taxon>
        <taxon>Agaricomycetidae</taxon>
        <taxon>Agaricales</taxon>
        <taxon>Marasmiineae</taxon>
        <taxon>Mycenaceae</taxon>
        <taxon>Mycena</taxon>
    </lineage>
</organism>
<feature type="compositionally biased region" description="Polar residues" evidence="1">
    <location>
        <begin position="182"/>
        <end position="191"/>
    </location>
</feature>
<accession>A0AAD6SVD5</accession>
<evidence type="ECO:0000313" key="2">
    <source>
        <dbReference type="EMBL" id="KAJ7034379.1"/>
    </source>
</evidence>
<reference evidence="2" key="1">
    <citation type="submission" date="2023-03" db="EMBL/GenBank/DDBJ databases">
        <title>Massive genome expansion in bonnet fungi (Mycena s.s.) driven by repeated elements and novel gene families across ecological guilds.</title>
        <authorList>
            <consortium name="Lawrence Berkeley National Laboratory"/>
            <person name="Harder C.B."/>
            <person name="Miyauchi S."/>
            <person name="Viragh M."/>
            <person name="Kuo A."/>
            <person name="Thoen E."/>
            <person name="Andreopoulos B."/>
            <person name="Lu D."/>
            <person name="Skrede I."/>
            <person name="Drula E."/>
            <person name="Henrissat B."/>
            <person name="Morin E."/>
            <person name="Kohler A."/>
            <person name="Barry K."/>
            <person name="LaButti K."/>
            <person name="Morin E."/>
            <person name="Salamov A."/>
            <person name="Lipzen A."/>
            <person name="Mereny Z."/>
            <person name="Hegedus B."/>
            <person name="Baldrian P."/>
            <person name="Stursova M."/>
            <person name="Weitz H."/>
            <person name="Taylor A."/>
            <person name="Grigoriev I.V."/>
            <person name="Nagy L.G."/>
            <person name="Martin F."/>
            <person name="Kauserud H."/>
        </authorList>
    </citation>
    <scope>NUCLEOTIDE SEQUENCE</scope>
    <source>
        <strain evidence="2">CBHHK200</strain>
    </source>
</reference>
<proteinExistence type="predicted"/>
<feature type="compositionally biased region" description="Polar residues" evidence="1">
    <location>
        <begin position="134"/>
        <end position="148"/>
    </location>
</feature>
<gene>
    <name evidence="2" type="ORF">C8F04DRAFT_1234251</name>
</gene>
<name>A0AAD6SVD5_9AGAR</name>
<evidence type="ECO:0000313" key="3">
    <source>
        <dbReference type="Proteomes" id="UP001218188"/>
    </source>
</evidence>
<sequence length="528" mass="58834">MSTISRPKWAQSRTSGADLLKAMPGWSDLDFQKFKAGSTSNTGHVMSRAKTYKLDTYADSDAQDPAKWQELLTDCRTHFPALDNFEGQWPLEMYYTKWTLGRRIAQEITVRGRDRATIATRGSGSEELIKDNAQIRTVHSSPRSTAEGTKSELQRQTRPTLPVIIGSVSSARPFASTGPLRPTQSETTFNRASPDGEHSQGSSSSLKEADSRFNHSAATLSASPSRSVSRSLREKFYWSSCVLCGSGPQIPTPASETTQLRKCFDGRTDLLCILALLGVTADHHFRALIRLGDRGRHDFLHGSALKGRLTYLEGARKVRLTEFDRPPVGLEKYLADYRAGYTHVMRHMKIREEEDYFEIVDLIERQIPWYLDIASPFAEQDEAQLDALICKEKPSLRKYDDLWPVDVHIRRFLSARYAGLPGTLRESHPGSTSSIPTAPPHECPLLRAHPHSRVPSSLDALLVNVGMKELGPAFLFLGIRREDQLASIVTSPRTRAQFLAELSAGAGGSLAGCSEFQRMTMGWVVERV</sequence>
<dbReference type="EMBL" id="JARJCM010000057">
    <property type="protein sequence ID" value="KAJ7034379.1"/>
    <property type="molecule type" value="Genomic_DNA"/>
</dbReference>
<feature type="region of interest" description="Disordered" evidence="1">
    <location>
        <begin position="121"/>
        <end position="211"/>
    </location>
</feature>
<protein>
    <submittedName>
        <fullName evidence="2">Uncharacterized protein</fullName>
    </submittedName>
</protein>
<keyword evidence="3" id="KW-1185">Reference proteome</keyword>